<reference evidence="8 9" key="1">
    <citation type="submission" date="2021-03" db="EMBL/GenBank/DDBJ databases">
        <title>Complete Genome Sequences of Two Lysobacter Strains Isolated from Sea Water (Lysobacter caseinilyticus) and Soil (Lysobacter helvus) in South Korea.</title>
        <authorList>
            <person name="Watanabe Y."/>
            <person name="Arakawa K."/>
        </authorList>
    </citation>
    <scope>NUCLEOTIDE SEQUENCE [LARGE SCALE GENOMIC DNA]</scope>
    <source>
        <strain evidence="8 9">KVB24</strain>
    </source>
</reference>
<evidence type="ECO:0000256" key="1">
    <source>
        <dbReference type="ARBA" id="ARBA00004496"/>
    </source>
</evidence>
<evidence type="ECO:0000313" key="9">
    <source>
        <dbReference type="Proteomes" id="UP000681317"/>
    </source>
</evidence>
<evidence type="ECO:0000256" key="3">
    <source>
        <dbReference type="ARBA" id="ARBA00022490"/>
    </source>
</evidence>
<dbReference type="PROSITE" id="PS01279">
    <property type="entry name" value="PCMT"/>
    <property type="match status" value="1"/>
</dbReference>
<evidence type="ECO:0000256" key="5">
    <source>
        <dbReference type="ARBA" id="ARBA00022679"/>
    </source>
</evidence>
<sequence>MADFSQQRDAMVRHQLAARGLHDPRVLDAMGRVPREPFVGASMQAFAYDDGPLPIDAGQTISQPYIVARMVELARIAPGDRVLEIGAGSGYAAAVMAAIAARVFTIDRIERLAALARGRFESLGYDNIDVRTGDGTQGWPEAAPFDAIVASAGGPGVPDVLKGQLAIGGRLVMPVGASLHAQQLVRVTRVEAARFETEAKDHVAFVPLIGVFGWGDEAAY</sequence>
<feature type="active site" evidence="7">
    <location>
        <position position="62"/>
    </location>
</feature>
<evidence type="ECO:0000256" key="4">
    <source>
        <dbReference type="ARBA" id="ARBA00022603"/>
    </source>
</evidence>
<dbReference type="InterPro" id="IPR000682">
    <property type="entry name" value="PCMT"/>
</dbReference>
<comment type="function">
    <text evidence="7">Catalyzes the methyl esterification of L-isoaspartyl residues in peptides and proteins that result from spontaneous decomposition of normal L-aspartyl and L-asparaginyl residues. It plays a role in the repair and/or degradation of damaged proteins.</text>
</comment>
<organism evidence="8 9">
    <name type="scientific">Noviluteimonas caseinilytica</name>
    <dbReference type="NCBI Taxonomy" id="2675101"/>
    <lineage>
        <taxon>Bacteria</taxon>
        <taxon>Pseudomonadati</taxon>
        <taxon>Pseudomonadota</taxon>
        <taxon>Gammaproteobacteria</taxon>
        <taxon>Lysobacterales</taxon>
        <taxon>Lysobacteraceae</taxon>
        <taxon>Noviluteimonas</taxon>
    </lineage>
</organism>
<comment type="similarity">
    <text evidence="2 7">Belongs to the methyltransferase superfamily. L-isoaspartyl/D-aspartyl protein methyltransferase family.</text>
</comment>
<dbReference type="Pfam" id="PF01135">
    <property type="entry name" value="PCMT"/>
    <property type="match status" value="1"/>
</dbReference>
<dbReference type="NCBIfam" id="NF001453">
    <property type="entry name" value="PRK00312.1"/>
    <property type="match status" value="1"/>
</dbReference>
<keyword evidence="5 7" id="KW-0808">Transferase</keyword>
<dbReference type="Proteomes" id="UP000681317">
    <property type="component" value="Chromosome"/>
</dbReference>
<dbReference type="PANTHER" id="PTHR11579">
    <property type="entry name" value="PROTEIN-L-ISOASPARTATE O-METHYLTRANSFERASE"/>
    <property type="match status" value="1"/>
</dbReference>
<keyword evidence="9" id="KW-1185">Reference proteome</keyword>
<dbReference type="NCBIfam" id="TIGR00080">
    <property type="entry name" value="pimt"/>
    <property type="match status" value="1"/>
</dbReference>
<name>A0ABM7Q275_9GAMM</name>
<accession>A0ABM7Q275</accession>
<comment type="catalytic activity">
    <reaction evidence="7">
        <text>[protein]-L-isoaspartate + S-adenosyl-L-methionine = [protein]-L-isoaspartate alpha-methyl ester + S-adenosyl-L-homocysteine</text>
        <dbReference type="Rhea" id="RHEA:12705"/>
        <dbReference type="Rhea" id="RHEA-COMP:12143"/>
        <dbReference type="Rhea" id="RHEA-COMP:12144"/>
        <dbReference type="ChEBI" id="CHEBI:57856"/>
        <dbReference type="ChEBI" id="CHEBI:59789"/>
        <dbReference type="ChEBI" id="CHEBI:90596"/>
        <dbReference type="ChEBI" id="CHEBI:90598"/>
        <dbReference type="EC" id="2.1.1.77"/>
    </reaction>
</comment>
<keyword evidence="4 7" id="KW-0489">Methyltransferase</keyword>
<dbReference type="HAMAP" id="MF_00090">
    <property type="entry name" value="PIMT"/>
    <property type="match status" value="1"/>
</dbReference>
<gene>
    <name evidence="7" type="primary">pcm</name>
    <name evidence="8" type="ORF">LYSCAS_03340</name>
</gene>
<dbReference type="EMBL" id="AP024545">
    <property type="protein sequence ID" value="BCT91310.1"/>
    <property type="molecule type" value="Genomic_DNA"/>
</dbReference>
<dbReference type="CDD" id="cd02440">
    <property type="entry name" value="AdoMet_MTases"/>
    <property type="match status" value="1"/>
</dbReference>
<dbReference type="PANTHER" id="PTHR11579:SF0">
    <property type="entry name" value="PROTEIN-L-ISOASPARTATE(D-ASPARTATE) O-METHYLTRANSFERASE"/>
    <property type="match status" value="1"/>
</dbReference>
<evidence type="ECO:0000256" key="7">
    <source>
        <dbReference type="HAMAP-Rule" id="MF_00090"/>
    </source>
</evidence>
<dbReference type="Gene3D" id="3.40.50.150">
    <property type="entry name" value="Vaccinia Virus protein VP39"/>
    <property type="match status" value="1"/>
</dbReference>
<keyword evidence="3 7" id="KW-0963">Cytoplasm</keyword>
<dbReference type="EC" id="2.1.1.77" evidence="7"/>
<keyword evidence="6 7" id="KW-0949">S-adenosyl-L-methionine</keyword>
<comment type="subcellular location">
    <subcellularLocation>
        <location evidence="1 7">Cytoplasm</location>
    </subcellularLocation>
</comment>
<protein>
    <recommendedName>
        <fullName evidence="7">Protein-L-isoaspartate O-methyltransferase</fullName>
        <ecNumber evidence="7">2.1.1.77</ecNumber>
    </recommendedName>
    <alternativeName>
        <fullName evidence="7">L-isoaspartyl protein carboxyl methyltransferase</fullName>
    </alternativeName>
    <alternativeName>
        <fullName evidence="7">Protein L-isoaspartyl methyltransferase</fullName>
    </alternativeName>
    <alternativeName>
        <fullName evidence="7">Protein-beta-aspartate methyltransferase</fullName>
        <shortName evidence="7">PIMT</shortName>
    </alternativeName>
</protein>
<dbReference type="RefSeq" id="WP_213435323.1">
    <property type="nucleotide sequence ID" value="NZ_AP024545.1"/>
</dbReference>
<evidence type="ECO:0000256" key="6">
    <source>
        <dbReference type="ARBA" id="ARBA00022691"/>
    </source>
</evidence>
<dbReference type="SUPFAM" id="SSF53335">
    <property type="entry name" value="S-adenosyl-L-methionine-dependent methyltransferases"/>
    <property type="match status" value="1"/>
</dbReference>
<dbReference type="InterPro" id="IPR029063">
    <property type="entry name" value="SAM-dependent_MTases_sf"/>
</dbReference>
<evidence type="ECO:0000256" key="2">
    <source>
        <dbReference type="ARBA" id="ARBA00005369"/>
    </source>
</evidence>
<proteinExistence type="inferred from homology"/>
<evidence type="ECO:0000313" key="8">
    <source>
        <dbReference type="EMBL" id="BCT91310.1"/>
    </source>
</evidence>